<dbReference type="InterPro" id="IPR029044">
    <property type="entry name" value="Nucleotide-diphossugar_trans"/>
</dbReference>
<reference evidence="17" key="1">
    <citation type="submission" date="2023-08" db="EMBL/GenBank/DDBJ databases">
        <authorList>
            <person name="Alioto T."/>
            <person name="Alioto T."/>
            <person name="Gomez Garrido J."/>
        </authorList>
    </citation>
    <scope>NUCLEOTIDE SEQUENCE</scope>
</reference>
<comment type="pathway">
    <text evidence="2">Protein modification; protein glycosylation.</text>
</comment>
<dbReference type="Pfam" id="PF18706">
    <property type="entry name" value="ISPD_C"/>
    <property type="match status" value="1"/>
</dbReference>
<dbReference type="GO" id="GO:0008299">
    <property type="term" value="P:isoprenoid biosynthetic process"/>
    <property type="evidence" value="ECO:0007669"/>
    <property type="project" value="InterPro"/>
</dbReference>
<dbReference type="InterPro" id="IPR040635">
    <property type="entry name" value="ISPD_C"/>
</dbReference>
<dbReference type="GO" id="GO:0005829">
    <property type="term" value="C:cytosol"/>
    <property type="evidence" value="ECO:0007669"/>
    <property type="project" value="UniProtKB-SubCell"/>
</dbReference>
<dbReference type="PANTHER" id="PTHR43015:SF1">
    <property type="entry name" value="D-RIBITOL-5-PHOSPHATE CYTIDYLYLTRANSFERASE"/>
    <property type="match status" value="1"/>
</dbReference>
<keyword evidence="8" id="KW-0808">Transferase</keyword>
<dbReference type="Gene3D" id="3.90.550.10">
    <property type="entry name" value="Spore Coat Polysaccharide Biosynthesis Protein SpsA, Chain A"/>
    <property type="match status" value="1"/>
</dbReference>
<dbReference type="InterPro" id="IPR018294">
    <property type="entry name" value="ISPD_synthase_CS"/>
</dbReference>
<evidence type="ECO:0000256" key="5">
    <source>
        <dbReference type="ARBA" id="ARBA00012488"/>
    </source>
</evidence>
<dbReference type="PANTHER" id="PTHR43015">
    <property type="entry name" value="D-RIBITOL-5-PHOSPHATE CYTIDYLYLTRANSFERASE"/>
    <property type="match status" value="1"/>
</dbReference>
<evidence type="ECO:0000256" key="10">
    <source>
        <dbReference type="ARBA" id="ARBA00031950"/>
    </source>
</evidence>
<comment type="catalytic activity">
    <reaction evidence="14">
        <text>D-ribose 5-phosphate + CTP + H(+) = CDP-D-ribose + diphosphate</text>
        <dbReference type="Rhea" id="RHEA:53872"/>
        <dbReference type="ChEBI" id="CHEBI:15378"/>
        <dbReference type="ChEBI" id="CHEBI:33019"/>
        <dbReference type="ChEBI" id="CHEBI:37563"/>
        <dbReference type="ChEBI" id="CHEBI:78346"/>
        <dbReference type="ChEBI" id="CHEBI:137525"/>
    </reaction>
</comment>
<comment type="catalytic activity">
    <reaction evidence="13">
        <text>D-ribulose 5-phosphate + CTP + H(+) = CDP-D-ribulose + diphosphate</text>
        <dbReference type="Rhea" id="RHEA:53612"/>
        <dbReference type="ChEBI" id="CHEBI:15378"/>
        <dbReference type="ChEBI" id="CHEBI:33019"/>
        <dbReference type="ChEBI" id="CHEBI:37563"/>
        <dbReference type="ChEBI" id="CHEBI:58121"/>
        <dbReference type="ChEBI" id="CHEBI:137524"/>
    </reaction>
</comment>
<organism evidence="17 18">
    <name type="scientific">Xyrichtys novacula</name>
    <name type="common">Pearly razorfish</name>
    <name type="synonym">Hemipteronotus novacula</name>
    <dbReference type="NCBI Taxonomy" id="13765"/>
    <lineage>
        <taxon>Eukaryota</taxon>
        <taxon>Metazoa</taxon>
        <taxon>Chordata</taxon>
        <taxon>Craniata</taxon>
        <taxon>Vertebrata</taxon>
        <taxon>Euteleostomi</taxon>
        <taxon>Actinopterygii</taxon>
        <taxon>Neopterygii</taxon>
        <taxon>Teleostei</taxon>
        <taxon>Neoteleostei</taxon>
        <taxon>Acanthomorphata</taxon>
        <taxon>Eupercaria</taxon>
        <taxon>Labriformes</taxon>
        <taxon>Labridae</taxon>
        <taxon>Xyrichtys</taxon>
    </lineage>
</organism>
<dbReference type="Proteomes" id="UP001178508">
    <property type="component" value="Chromosome 8"/>
</dbReference>
<accession>A0AAV1FNC3</accession>
<comment type="similarity">
    <text evidence="3">Belongs to the IspD/TarI cytidylyltransferase family. IspD subfamily.</text>
</comment>
<dbReference type="EMBL" id="OY660871">
    <property type="protein sequence ID" value="CAJ1062916.1"/>
    <property type="molecule type" value="Genomic_DNA"/>
</dbReference>
<evidence type="ECO:0000256" key="8">
    <source>
        <dbReference type="ARBA" id="ARBA00022679"/>
    </source>
</evidence>
<dbReference type="AlphaFoldDB" id="A0AAV1FNC3"/>
<evidence type="ECO:0000256" key="3">
    <source>
        <dbReference type="ARBA" id="ARBA00009789"/>
    </source>
</evidence>
<evidence type="ECO:0000256" key="2">
    <source>
        <dbReference type="ARBA" id="ARBA00004922"/>
    </source>
</evidence>
<protein>
    <recommendedName>
        <fullName evidence="6">D-ribitol-5-phosphate cytidylyltransferase</fullName>
        <ecNumber evidence="5">2.7.7.40</ecNumber>
    </recommendedName>
    <alternativeName>
        <fullName evidence="10">2-C-methyl-D-erythritol 4-phosphate cytidylyltransferase-like protein</fullName>
    </alternativeName>
    <alternativeName>
        <fullName evidence="11">Isoprenoid synthase domain-containing protein</fullName>
    </alternativeName>
</protein>
<keyword evidence="18" id="KW-1185">Reference proteome</keyword>
<dbReference type="GO" id="GO:0035269">
    <property type="term" value="P:protein O-linked glycosylation via mannose"/>
    <property type="evidence" value="ECO:0007669"/>
    <property type="project" value="TreeGrafter"/>
</dbReference>
<dbReference type="Pfam" id="PF01128">
    <property type="entry name" value="IspD"/>
    <property type="match status" value="1"/>
</dbReference>
<comment type="function">
    <text evidence="12">Cytidylyltransferase required for protein O-linked mannosylation. Catalyzes the formation of CDP-ribitol nucleotide sugar from D-ribitol 5-phosphate. CDP-ribitol is a substrate of FKTN during the biosynthesis of the phosphorylated O-mannosyl trisaccharide (N-acetylgalactosamine-beta-3-N-acetylglucosamine-beta-4-(phosphate-6-)mannose), a carbohydrate structure present in alpha-dystroglycan (DAG1), which is required for binding laminin G-like domain-containing extracellular proteins with high affinity. Shows activity toward other pentose phosphate sugars and mediates formation of CDP-ribulose or CDP-ribose using CTP and ribulose-5-phosphate or ribose-5-phosphate, respectively. Not involved in dolichol production.</text>
</comment>
<evidence type="ECO:0000256" key="15">
    <source>
        <dbReference type="ARBA" id="ARBA00049484"/>
    </source>
</evidence>
<dbReference type="GO" id="GO:0047349">
    <property type="term" value="F:D-ribitol-5-phosphate cytidylyltransferase activity"/>
    <property type="evidence" value="ECO:0007669"/>
    <property type="project" value="UniProtKB-EC"/>
</dbReference>
<evidence type="ECO:0000259" key="16">
    <source>
        <dbReference type="Pfam" id="PF18706"/>
    </source>
</evidence>
<evidence type="ECO:0000313" key="17">
    <source>
        <dbReference type="EMBL" id="CAJ1062916.1"/>
    </source>
</evidence>
<keyword evidence="7" id="KW-0963">Cytoplasm</keyword>
<dbReference type="CDD" id="cd02516">
    <property type="entry name" value="CDP-ME_synthetase"/>
    <property type="match status" value="1"/>
</dbReference>
<name>A0AAV1FNC3_XYRNO</name>
<evidence type="ECO:0000256" key="6">
    <source>
        <dbReference type="ARBA" id="ARBA00015848"/>
    </source>
</evidence>
<evidence type="ECO:0000256" key="14">
    <source>
        <dbReference type="ARBA" id="ARBA00048814"/>
    </source>
</evidence>
<keyword evidence="9 17" id="KW-0548">Nucleotidyltransferase</keyword>
<comment type="subunit">
    <text evidence="4">Homodimer.</text>
</comment>
<comment type="catalytic activity">
    <reaction evidence="15">
        <text>D-ribitol 5-phosphate + CTP + H(+) = CDP-L-ribitol + diphosphate</text>
        <dbReference type="Rhea" id="RHEA:12456"/>
        <dbReference type="ChEBI" id="CHEBI:15378"/>
        <dbReference type="ChEBI" id="CHEBI:33019"/>
        <dbReference type="ChEBI" id="CHEBI:37563"/>
        <dbReference type="ChEBI" id="CHEBI:57608"/>
        <dbReference type="ChEBI" id="CHEBI:57695"/>
        <dbReference type="EC" id="2.7.7.40"/>
    </reaction>
</comment>
<evidence type="ECO:0000256" key="7">
    <source>
        <dbReference type="ARBA" id="ARBA00022490"/>
    </source>
</evidence>
<evidence type="ECO:0000256" key="11">
    <source>
        <dbReference type="ARBA" id="ARBA00032606"/>
    </source>
</evidence>
<evidence type="ECO:0000256" key="12">
    <source>
        <dbReference type="ARBA" id="ARBA00045509"/>
    </source>
</evidence>
<proteinExistence type="inferred from homology"/>
<dbReference type="FunFam" id="3.90.550.10:FF:000080">
    <property type="entry name" value="D-ribitol-5-phosphate cytidylyltransferase isoform X1"/>
    <property type="match status" value="1"/>
</dbReference>
<feature type="domain" description="D-ribitol-5-phosphate cytidylyltransferase C-terminal" evidence="16">
    <location>
        <begin position="280"/>
        <end position="421"/>
    </location>
</feature>
<evidence type="ECO:0000256" key="1">
    <source>
        <dbReference type="ARBA" id="ARBA00004514"/>
    </source>
</evidence>
<comment type="subcellular location">
    <subcellularLocation>
        <location evidence="1">Cytoplasm</location>
        <location evidence="1">Cytosol</location>
    </subcellularLocation>
</comment>
<dbReference type="InterPro" id="IPR034683">
    <property type="entry name" value="IspD/TarI"/>
</dbReference>
<evidence type="ECO:0000313" key="18">
    <source>
        <dbReference type="Proteomes" id="UP001178508"/>
    </source>
</evidence>
<dbReference type="EC" id="2.7.7.40" evidence="5"/>
<sequence length="443" mass="48632">MEFNQINMQTDDCDPDRPAHPRIFLTDEAGKSDRARAVDFPVSVVLPAGGTGERTGLQTPKQFCTFLGRPLISYTVQAFERVSWIQSIVVVVAKENMDLMTDIIQRFQHKKVRVVPGGSTRHRSICNGVLALGGEGEGETAAIDRPKVVIIHDAVRPFVEEDFLYKIAMAAKEQGAAGAIRPLVSTVIATTAEGYLDHSLERAKYRASEMPQGFTFDVIYQAYQRCTESDFEFGTECLHLALQYCGTNAKLIQGPPTLWKVTYKRDLAAAESIIKDTLSRSACIVTGGSAHAATLADALQKAVGALALELEVIPDLMGENSSYLLKEWNFIQVSVDSSCLSEVETLLRDLEAANRALLHPLVVIWVRLSSSDEPSISGREVEPSGIMELASEAKTQNILLYGIEIHQAKDTEQWERSVLKAAEITSALIRDRTPALVGQLLQA</sequence>
<gene>
    <name evidence="17" type="ORF">XNOV1_A015989</name>
</gene>
<dbReference type="SUPFAM" id="SSF53448">
    <property type="entry name" value="Nucleotide-diphospho-sugar transferases"/>
    <property type="match status" value="1"/>
</dbReference>
<evidence type="ECO:0000256" key="4">
    <source>
        <dbReference type="ARBA" id="ARBA00011738"/>
    </source>
</evidence>
<evidence type="ECO:0000256" key="9">
    <source>
        <dbReference type="ARBA" id="ARBA00022695"/>
    </source>
</evidence>
<evidence type="ECO:0000256" key="13">
    <source>
        <dbReference type="ARBA" id="ARBA00048797"/>
    </source>
</evidence>
<dbReference type="PROSITE" id="PS01295">
    <property type="entry name" value="ISPD"/>
    <property type="match status" value="1"/>
</dbReference>